<name>A0A7S3G0E1_9EUKA</name>
<reference evidence="2" key="1">
    <citation type="submission" date="2021-01" db="EMBL/GenBank/DDBJ databases">
        <authorList>
            <person name="Corre E."/>
            <person name="Pelletier E."/>
            <person name="Niang G."/>
            <person name="Scheremetjew M."/>
            <person name="Finn R."/>
            <person name="Kale V."/>
            <person name="Holt S."/>
            <person name="Cochrane G."/>
            <person name="Meng A."/>
            <person name="Brown T."/>
            <person name="Cohen L."/>
        </authorList>
    </citation>
    <scope>NUCLEOTIDE SEQUENCE</scope>
    <source>
        <strain evidence="2">NIES-2562</strain>
    </source>
</reference>
<gene>
    <name evidence="2" type="ORF">PBIL07802_LOCUS6106</name>
</gene>
<feature type="compositionally biased region" description="Basic and acidic residues" evidence="1">
    <location>
        <begin position="31"/>
        <end position="40"/>
    </location>
</feature>
<organism evidence="2">
    <name type="scientific">Palpitomonas bilix</name>
    <dbReference type="NCBI Taxonomy" id="652834"/>
    <lineage>
        <taxon>Eukaryota</taxon>
        <taxon>Eukaryota incertae sedis</taxon>
    </lineage>
</organism>
<evidence type="ECO:0000256" key="1">
    <source>
        <dbReference type="SAM" id="MobiDB-lite"/>
    </source>
</evidence>
<evidence type="ECO:0000313" key="2">
    <source>
        <dbReference type="EMBL" id="CAE0243937.1"/>
    </source>
</evidence>
<feature type="compositionally biased region" description="Low complexity" evidence="1">
    <location>
        <begin position="316"/>
        <end position="325"/>
    </location>
</feature>
<feature type="compositionally biased region" description="Basic and acidic residues" evidence="1">
    <location>
        <begin position="111"/>
        <end position="132"/>
    </location>
</feature>
<feature type="region of interest" description="Disordered" evidence="1">
    <location>
        <begin position="20"/>
        <end position="503"/>
    </location>
</feature>
<feature type="compositionally biased region" description="Acidic residues" evidence="1">
    <location>
        <begin position="432"/>
        <end position="447"/>
    </location>
</feature>
<feature type="compositionally biased region" description="Polar residues" evidence="1">
    <location>
        <begin position="210"/>
        <end position="220"/>
    </location>
</feature>
<protein>
    <submittedName>
        <fullName evidence="2">Uncharacterized protein</fullName>
    </submittedName>
</protein>
<feature type="compositionally biased region" description="Basic residues" evidence="1">
    <location>
        <begin position="413"/>
        <end position="422"/>
    </location>
</feature>
<sequence>MAKGVEESGSDVFYMLEEESYGGGSAKKRRTGGDLHDAHVSRGRGSELGTDAAGQVGAGAAEDGVSIVEDEEESERGGRARGRRREAMVTVSGSLASPAGGMTVLTDSESSSDHNEVRRKGRGRGGEKERSKGTPNAGTSRSRGRLALKKGEGERESDREGAEAREGEGEQARRGRRRGEGEIERERREEREGGAERGRRREREGETGESTLVGSRYQSEGSEKQRRNKQNTIQKRGEGKGKSLNAFFSSQSPSHARGERRRKEVDANERSEQGGGRDSANSASKNARRTRRNEERGGALGLNWDGSSEAREVRDFPASASASAPFPSPPHSSSPSPSFRDSSFSTSTSVDMRTTPGRMPQLDDATPKRTGRRREMSEGRQALIQEGMLEDECISSGRGEVESERERAVEKRKNLRRQHAARRAPDVFDYTYDGEEGELEGMGESDGCESGPSHKKRGKARRGRQQKANKSKQKGGKSPRSSSIQHTEEGGPGGTVEDPITID</sequence>
<feature type="compositionally biased region" description="Basic and acidic residues" evidence="1">
    <location>
        <begin position="399"/>
        <end position="412"/>
    </location>
</feature>
<feature type="compositionally biased region" description="Basic residues" evidence="1">
    <location>
        <begin position="453"/>
        <end position="477"/>
    </location>
</feature>
<feature type="compositionally biased region" description="Low complexity" evidence="1">
    <location>
        <begin position="333"/>
        <end position="349"/>
    </location>
</feature>
<feature type="compositionally biased region" description="Basic and acidic residues" evidence="1">
    <location>
        <begin position="261"/>
        <end position="272"/>
    </location>
</feature>
<accession>A0A7S3G0E1</accession>
<dbReference type="AlphaFoldDB" id="A0A7S3G0E1"/>
<proteinExistence type="predicted"/>
<dbReference type="EMBL" id="HBIB01009655">
    <property type="protein sequence ID" value="CAE0243937.1"/>
    <property type="molecule type" value="Transcribed_RNA"/>
</dbReference>
<feature type="compositionally biased region" description="Basic and acidic residues" evidence="1">
    <location>
        <begin position="149"/>
        <end position="206"/>
    </location>
</feature>